<dbReference type="PANTHER" id="PTHR38645">
    <property type="entry name" value="CHROMOSOME 9, WHOLE GENOME SHOTGUN SEQUENCE"/>
    <property type="match status" value="1"/>
</dbReference>
<organism evidence="2 3">
    <name type="scientific">Rhodotorula paludigena</name>
    <dbReference type="NCBI Taxonomy" id="86838"/>
    <lineage>
        <taxon>Eukaryota</taxon>
        <taxon>Fungi</taxon>
        <taxon>Dikarya</taxon>
        <taxon>Basidiomycota</taxon>
        <taxon>Pucciniomycotina</taxon>
        <taxon>Microbotryomycetes</taxon>
        <taxon>Sporidiobolales</taxon>
        <taxon>Sporidiobolaceae</taxon>
        <taxon>Rhodotorula</taxon>
    </lineage>
</organism>
<reference evidence="2 3" key="1">
    <citation type="submission" date="2021-12" db="EMBL/GenBank/DDBJ databases">
        <title>High titer production of polyol ester of fatty acids by Rhodotorula paludigena BS15 towards product separation-free biomass refinery.</title>
        <authorList>
            <person name="Mano J."/>
            <person name="Ono H."/>
            <person name="Tanaka T."/>
            <person name="Naito K."/>
            <person name="Sushida H."/>
            <person name="Ike M."/>
            <person name="Tokuyasu K."/>
            <person name="Kitaoka M."/>
        </authorList>
    </citation>
    <scope>NUCLEOTIDE SEQUENCE [LARGE SCALE GENOMIC DNA]</scope>
    <source>
        <strain evidence="2 3">BS15</strain>
    </source>
</reference>
<dbReference type="PANTHER" id="PTHR38645:SF1">
    <property type="entry name" value="YALI0F12243P"/>
    <property type="match status" value="1"/>
</dbReference>
<feature type="compositionally biased region" description="Gly residues" evidence="1">
    <location>
        <begin position="376"/>
        <end position="395"/>
    </location>
</feature>
<feature type="compositionally biased region" description="Low complexity" evidence="1">
    <location>
        <begin position="148"/>
        <end position="192"/>
    </location>
</feature>
<feature type="compositionally biased region" description="Acidic residues" evidence="1">
    <location>
        <begin position="107"/>
        <end position="116"/>
    </location>
</feature>
<dbReference type="AlphaFoldDB" id="A0AAV5GGU0"/>
<feature type="compositionally biased region" description="Low complexity" evidence="1">
    <location>
        <begin position="200"/>
        <end position="239"/>
    </location>
</feature>
<dbReference type="EMBL" id="BQKY01000009">
    <property type="protein sequence ID" value="GJN91775.1"/>
    <property type="molecule type" value="Genomic_DNA"/>
</dbReference>
<feature type="region of interest" description="Disordered" evidence="1">
    <location>
        <begin position="104"/>
        <end position="279"/>
    </location>
</feature>
<feature type="compositionally biased region" description="Basic residues" evidence="1">
    <location>
        <begin position="255"/>
        <end position="266"/>
    </location>
</feature>
<evidence type="ECO:0000313" key="2">
    <source>
        <dbReference type="EMBL" id="GJN91775.1"/>
    </source>
</evidence>
<keyword evidence="3" id="KW-1185">Reference proteome</keyword>
<evidence type="ECO:0000256" key="1">
    <source>
        <dbReference type="SAM" id="MobiDB-lite"/>
    </source>
</evidence>
<dbReference type="Proteomes" id="UP001342314">
    <property type="component" value="Unassembled WGS sequence"/>
</dbReference>
<sequence length="401" mass="40155">MQSLGDLNTALPPNEREAEHLQSVFRQAALSITALFKQGKKASSKAYIAGQRQAMQEVLELLQALLDQPAAHQPGTSGPAPLSAGGPVDVGRLINFICARQEALKAEEEDNEEEDPSGPSSAPPLRRAQSAAPTPVSPLRAGMAFPRSTSATGPPRPASAAPTASSSRLGANAVASTSSAPASPPSSAFSPPYVRPPTSAPLFSFSSSTATSGAPPQQSTAPASPSPLSHAHAAHNPSALFHHSASGPPSPLARSHGRGTLHRSRTSSRGGSRAVSGAATPVSIAAGESGAGGADGAGEGAYEGFEVGMKRRWIGGAAAGAAAPDEEVIELRSEAHDGADSAAGGGMDVEPMADLDGWDGIGERPLKRVTRTARGAFGGRGGGTEHGGGGGGAGADGQQQH</sequence>
<evidence type="ECO:0000313" key="3">
    <source>
        <dbReference type="Proteomes" id="UP001342314"/>
    </source>
</evidence>
<proteinExistence type="predicted"/>
<feature type="compositionally biased region" description="Low complexity" evidence="1">
    <location>
        <begin position="267"/>
        <end position="279"/>
    </location>
</feature>
<accession>A0AAV5GGU0</accession>
<comment type="caution">
    <text evidence="2">The sequence shown here is derived from an EMBL/GenBank/DDBJ whole genome shotgun (WGS) entry which is preliminary data.</text>
</comment>
<feature type="region of interest" description="Disordered" evidence="1">
    <location>
        <begin position="339"/>
        <end position="401"/>
    </location>
</feature>
<protein>
    <submittedName>
        <fullName evidence="2">Uncharacterized protein</fullName>
    </submittedName>
</protein>
<gene>
    <name evidence="2" type="ORF">Rhopal_004798-T1</name>
</gene>
<name>A0AAV5GGU0_9BASI</name>